<dbReference type="EMBL" id="WAEL01000005">
    <property type="protein sequence ID" value="NID11449.1"/>
    <property type="molecule type" value="Genomic_DNA"/>
</dbReference>
<dbReference type="Proteomes" id="UP000606008">
    <property type="component" value="Unassembled WGS sequence"/>
</dbReference>
<evidence type="ECO:0000256" key="1">
    <source>
        <dbReference type="SAM" id="Phobius"/>
    </source>
</evidence>
<sequence>MVAFIGIGGQEVLFLLIFVLLIPLIPLWTIFKKSGQSPWWSLLAFIPGVGILLALYVAAFSTWRVGPED</sequence>
<accession>A0ABX0QGT3</accession>
<keyword evidence="1" id="KW-0472">Membrane</keyword>
<protein>
    <recommendedName>
        <fullName evidence="4">Cardiolipin synthase N-terminal domain-containing protein</fullName>
    </recommendedName>
</protein>
<keyword evidence="1" id="KW-0812">Transmembrane</keyword>
<reference evidence="3" key="2">
    <citation type="submission" date="2023-07" db="EMBL/GenBank/DDBJ databases">
        <authorList>
            <person name="Jung D.-H."/>
        </authorList>
    </citation>
    <scope>NUCLEOTIDE SEQUENCE [LARGE SCALE GENOMIC DNA]</scope>
    <source>
        <strain evidence="3">JA-25</strain>
    </source>
</reference>
<evidence type="ECO:0000313" key="2">
    <source>
        <dbReference type="EMBL" id="NID11449.1"/>
    </source>
</evidence>
<evidence type="ECO:0008006" key="4">
    <source>
        <dbReference type="Google" id="ProtNLM"/>
    </source>
</evidence>
<reference evidence="3" key="1">
    <citation type="submission" date="2019-09" db="EMBL/GenBank/DDBJ databases">
        <authorList>
            <person name="Jung D.-H."/>
        </authorList>
    </citation>
    <scope>NUCLEOTIDE SEQUENCE [LARGE SCALE GENOMIC DNA]</scope>
    <source>
        <strain evidence="3">JA-25</strain>
    </source>
</reference>
<evidence type="ECO:0000313" key="3">
    <source>
        <dbReference type="Proteomes" id="UP000606008"/>
    </source>
</evidence>
<keyword evidence="1" id="KW-1133">Transmembrane helix</keyword>
<feature type="transmembrane region" description="Helical" evidence="1">
    <location>
        <begin position="12"/>
        <end position="30"/>
    </location>
</feature>
<feature type="transmembrane region" description="Helical" evidence="1">
    <location>
        <begin position="42"/>
        <end position="63"/>
    </location>
</feature>
<proteinExistence type="predicted"/>
<name>A0ABX0QGT3_9BACT</name>
<keyword evidence="3" id="KW-1185">Reference proteome</keyword>
<gene>
    <name evidence="2" type="ORF">F7231_14840</name>
</gene>
<comment type="caution">
    <text evidence="2">The sequence shown here is derived from an EMBL/GenBank/DDBJ whole genome shotgun (WGS) entry which is preliminary data.</text>
</comment>
<dbReference type="RefSeq" id="WP_085411433.1">
    <property type="nucleotide sequence ID" value="NZ_WAEL01000005.1"/>
</dbReference>
<organism evidence="2 3">
    <name type="scientific">Fibrivirga algicola</name>
    <dbReference type="NCBI Taxonomy" id="2950420"/>
    <lineage>
        <taxon>Bacteria</taxon>
        <taxon>Pseudomonadati</taxon>
        <taxon>Bacteroidota</taxon>
        <taxon>Cytophagia</taxon>
        <taxon>Cytophagales</taxon>
        <taxon>Spirosomataceae</taxon>
        <taxon>Fibrivirga</taxon>
    </lineage>
</organism>